<dbReference type="RefSeq" id="WP_311545458.1">
    <property type="nucleotide sequence ID" value="NZ_JAVREK010000011.1"/>
</dbReference>
<feature type="transmembrane region" description="Helical" evidence="2">
    <location>
        <begin position="113"/>
        <end position="131"/>
    </location>
</feature>
<feature type="transmembrane region" description="Helical" evidence="2">
    <location>
        <begin position="138"/>
        <end position="155"/>
    </location>
</feature>
<keyword evidence="2" id="KW-0812">Transmembrane</keyword>
<feature type="transmembrane region" description="Helical" evidence="2">
    <location>
        <begin position="255"/>
        <end position="272"/>
    </location>
</feature>
<evidence type="ECO:0000313" key="3">
    <source>
        <dbReference type="EMBL" id="MDT0302972.1"/>
    </source>
</evidence>
<feature type="transmembrane region" description="Helical" evidence="2">
    <location>
        <begin position="167"/>
        <end position="194"/>
    </location>
</feature>
<feature type="compositionally biased region" description="Pro residues" evidence="1">
    <location>
        <begin position="302"/>
        <end position="312"/>
    </location>
</feature>
<feature type="region of interest" description="Disordered" evidence="1">
    <location>
        <begin position="1"/>
        <end position="72"/>
    </location>
</feature>
<evidence type="ECO:0000256" key="2">
    <source>
        <dbReference type="SAM" id="Phobius"/>
    </source>
</evidence>
<evidence type="ECO:0000313" key="4">
    <source>
        <dbReference type="Proteomes" id="UP001183226"/>
    </source>
</evidence>
<keyword evidence="4" id="KW-1185">Reference proteome</keyword>
<dbReference type="EMBL" id="JAVREK010000011">
    <property type="protein sequence ID" value="MDT0302972.1"/>
    <property type="molecule type" value="Genomic_DNA"/>
</dbReference>
<reference evidence="4" key="1">
    <citation type="submission" date="2023-07" db="EMBL/GenBank/DDBJ databases">
        <title>30 novel species of actinomycetes from the DSMZ collection.</title>
        <authorList>
            <person name="Nouioui I."/>
        </authorList>
    </citation>
    <scope>NUCLEOTIDE SEQUENCE [LARGE SCALE GENOMIC DNA]</scope>
    <source>
        <strain evidence="4">DSM 45055</strain>
    </source>
</reference>
<keyword evidence="2" id="KW-1133">Transmembrane helix</keyword>
<dbReference type="InterPro" id="IPR016566">
    <property type="entry name" value="UCP010219"/>
</dbReference>
<gene>
    <name evidence="3" type="ORF">RM446_12685</name>
</gene>
<feature type="compositionally biased region" description="Low complexity" evidence="1">
    <location>
        <begin position="280"/>
        <end position="299"/>
    </location>
</feature>
<feature type="compositionally biased region" description="Polar residues" evidence="1">
    <location>
        <begin position="1"/>
        <end position="13"/>
    </location>
</feature>
<organism evidence="3 4">
    <name type="scientific">Streptomonospora wellingtoniae</name>
    <dbReference type="NCBI Taxonomy" id="3075544"/>
    <lineage>
        <taxon>Bacteria</taxon>
        <taxon>Bacillati</taxon>
        <taxon>Actinomycetota</taxon>
        <taxon>Actinomycetes</taxon>
        <taxon>Streptosporangiales</taxon>
        <taxon>Nocardiopsidaceae</taxon>
        <taxon>Streptomonospora</taxon>
    </lineage>
</organism>
<evidence type="ECO:0000256" key="1">
    <source>
        <dbReference type="SAM" id="MobiDB-lite"/>
    </source>
</evidence>
<accession>A0ABU2KUK0</accession>
<keyword evidence="2" id="KW-0472">Membrane</keyword>
<dbReference type="Pfam" id="PF11361">
    <property type="entry name" value="DUF3159"/>
    <property type="match status" value="1"/>
</dbReference>
<feature type="region of interest" description="Disordered" evidence="1">
    <location>
        <begin position="280"/>
        <end position="312"/>
    </location>
</feature>
<dbReference type="Proteomes" id="UP001183226">
    <property type="component" value="Unassembled WGS sequence"/>
</dbReference>
<name>A0ABU2KUK0_9ACTN</name>
<sequence>MTDQQRAAETADSSGGRPETAADAESAPRPPSARRERASEEEGPAAPSGPEDGRADPGDDGGGSRKEVSEQTVEAVVRAQLSKALGGKRGMVETAVPTLAFTLSYLAVEDLRLALGLGFALAIGLGAVRLAQRSSVQFVVNSLFGMGIAAFFALRSGEAEDFALPGIIYNAVYAVVLTLTILVRWPAMGLLIGAVTGDVGAWRANPAVVRLSSRLTWLLVAPCLVRVAVQLPLWASEHYGVASTFALLGIAKVAMGWPLQVAAFGAMVWLLARGRTPVDTGTGTADAGTAETPAAGDTGSPATPPSGPRPAD</sequence>
<proteinExistence type="predicted"/>
<protein>
    <submittedName>
        <fullName evidence="3">DUF3159 domain-containing protein</fullName>
    </submittedName>
</protein>
<feature type="compositionally biased region" description="Basic and acidic residues" evidence="1">
    <location>
        <begin position="51"/>
        <end position="69"/>
    </location>
</feature>
<comment type="caution">
    <text evidence="3">The sequence shown here is derived from an EMBL/GenBank/DDBJ whole genome shotgun (WGS) entry which is preliminary data.</text>
</comment>